<dbReference type="InterPro" id="IPR001750">
    <property type="entry name" value="ND/Mrp_TM"/>
</dbReference>
<dbReference type="Pfam" id="PF00662">
    <property type="entry name" value="Proton_antipo_N"/>
    <property type="match status" value="1"/>
</dbReference>
<dbReference type="InterPro" id="IPR046806">
    <property type="entry name" value="MrpA_C/MbhE"/>
</dbReference>
<dbReference type="PANTHER" id="PTHR43373">
    <property type="entry name" value="NA(+)/H(+) ANTIPORTER SUBUNIT"/>
    <property type="match status" value="1"/>
</dbReference>
<feature type="transmembrane region" description="Helical" evidence="10">
    <location>
        <begin position="653"/>
        <end position="671"/>
    </location>
</feature>
<evidence type="ECO:0000256" key="5">
    <source>
        <dbReference type="ARBA" id="ARBA00022692"/>
    </source>
</evidence>
<accession>A0ABT3SMD5</accession>
<feature type="domain" description="NADH:quinone oxidoreductase/Mrp antiporter transmembrane" evidence="11">
    <location>
        <begin position="127"/>
        <end position="406"/>
    </location>
</feature>
<feature type="domain" description="Na+/H+ antiporter MnhB subunit-related protein" evidence="13">
    <location>
        <begin position="817"/>
        <end position="940"/>
    </location>
</feature>
<evidence type="ECO:0000256" key="2">
    <source>
        <dbReference type="ARBA" id="ARBA00022448"/>
    </source>
</evidence>
<feature type="transmembrane region" description="Helical" evidence="10">
    <location>
        <begin position="131"/>
        <end position="152"/>
    </location>
</feature>
<feature type="transmembrane region" description="Helical" evidence="10">
    <location>
        <begin position="921"/>
        <end position="940"/>
    </location>
</feature>
<evidence type="ECO:0000256" key="9">
    <source>
        <dbReference type="RuleBase" id="RU000320"/>
    </source>
</evidence>
<evidence type="ECO:0000256" key="10">
    <source>
        <dbReference type="SAM" id="Phobius"/>
    </source>
</evidence>
<evidence type="ECO:0000259" key="14">
    <source>
        <dbReference type="Pfam" id="PF13244"/>
    </source>
</evidence>
<feature type="transmembrane region" description="Helical" evidence="10">
    <location>
        <begin position="66"/>
        <end position="91"/>
    </location>
</feature>
<evidence type="ECO:0000259" key="15">
    <source>
        <dbReference type="Pfam" id="PF20501"/>
    </source>
</evidence>
<feature type="transmembrane region" description="Helical" evidence="10">
    <location>
        <begin position="629"/>
        <end position="647"/>
    </location>
</feature>
<protein>
    <submittedName>
        <fullName evidence="16">Na+/H+ antiporter subunit A</fullName>
    </submittedName>
</protein>
<feature type="domain" description="NADH-Ubiquinone oxidoreductase (complex I) chain 5 N-terminal" evidence="12">
    <location>
        <begin position="60"/>
        <end position="101"/>
    </location>
</feature>
<dbReference type="InterPro" id="IPR025383">
    <property type="entry name" value="MrpA_C/MbhD"/>
</dbReference>
<dbReference type="Proteomes" id="UP001300745">
    <property type="component" value="Unassembled WGS sequence"/>
</dbReference>
<evidence type="ECO:0000256" key="4">
    <source>
        <dbReference type="ARBA" id="ARBA00022475"/>
    </source>
</evidence>
<keyword evidence="7" id="KW-0406">Ion transport</keyword>
<keyword evidence="8 10" id="KW-0472">Membrane</keyword>
<comment type="caution">
    <text evidence="16">The sequence shown here is derived from an EMBL/GenBank/DDBJ whole genome shotgun (WGS) entry which is preliminary data.</text>
</comment>
<gene>
    <name evidence="16" type="ORF">ORI27_28365</name>
</gene>
<dbReference type="NCBIfam" id="NF009284">
    <property type="entry name" value="PRK12644.1"/>
    <property type="match status" value="1"/>
</dbReference>
<dbReference type="Pfam" id="PF04039">
    <property type="entry name" value="MnhB"/>
    <property type="match status" value="1"/>
</dbReference>
<feature type="transmembrane region" description="Helical" evidence="10">
    <location>
        <begin position="268"/>
        <end position="288"/>
    </location>
</feature>
<dbReference type="InterPro" id="IPR007182">
    <property type="entry name" value="MnhB"/>
</dbReference>
<feature type="transmembrane region" description="Helical" evidence="10">
    <location>
        <begin position="885"/>
        <end position="909"/>
    </location>
</feature>
<keyword evidence="4" id="KW-1003">Cell membrane</keyword>
<dbReference type="InterPro" id="IPR050616">
    <property type="entry name" value="CPA3_Na-H_Antiporter_A"/>
</dbReference>
<evidence type="ECO:0000256" key="6">
    <source>
        <dbReference type="ARBA" id="ARBA00022989"/>
    </source>
</evidence>
<feature type="transmembrane region" description="Helical" evidence="10">
    <location>
        <begin position="295"/>
        <end position="313"/>
    </location>
</feature>
<feature type="transmembrane region" description="Helical" evidence="10">
    <location>
        <begin position="844"/>
        <end position="864"/>
    </location>
</feature>
<feature type="transmembrane region" description="Helical" evidence="10">
    <location>
        <begin position="27"/>
        <end position="45"/>
    </location>
</feature>
<feature type="transmembrane region" description="Helical" evidence="10">
    <location>
        <begin position="692"/>
        <end position="711"/>
    </location>
</feature>
<feature type="transmembrane region" description="Helical" evidence="10">
    <location>
        <begin position="203"/>
        <end position="228"/>
    </location>
</feature>
<feature type="transmembrane region" description="Helical" evidence="10">
    <location>
        <begin position="604"/>
        <end position="622"/>
    </location>
</feature>
<feature type="transmembrane region" description="Helical" evidence="10">
    <location>
        <begin position="499"/>
        <end position="523"/>
    </location>
</feature>
<dbReference type="EMBL" id="JAPJDO010000043">
    <property type="protein sequence ID" value="MCX2940613.1"/>
    <property type="molecule type" value="Genomic_DNA"/>
</dbReference>
<keyword evidence="3" id="KW-0050">Antiport</keyword>
<dbReference type="InterPro" id="IPR001516">
    <property type="entry name" value="Proton_antipo_N"/>
</dbReference>
<keyword evidence="5 9" id="KW-0812">Transmembrane</keyword>
<dbReference type="PRINTS" id="PR01434">
    <property type="entry name" value="NADHDHGNASE5"/>
</dbReference>
<reference evidence="16 17" key="1">
    <citation type="submission" date="2022-11" db="EMBL/GenBank/DDBJ databases">
        <title>Mycobacterium sp. nov.</title>
        <authorList>
            <person name="Papic B."/>
            <person name="Spicic S."/>
            <person name="Duvnjak S."/>
        </authorList>
    </citation>
    <scope>NUCLEOTIDE SEQUENCE [LARGE SCALE GENOMIC DNA]</scope>
    <source>
        <strain evidence="16 17">CVI_P4</strain>
    </source>
</reference>
<organism evidence="16 17">
    <name type="scientific">Mycobacterium pinniadriaticum</name>
    <dbReference type="NCBI Taxonomy" id="2994102"/>
    <lineage>
        <taxon>Bacteria</taxon>
        <taxon>Bacillati</taxon>
        <taxon>Actinomycetota</taxon>
        <taxon>Actinomycetes</taxon>
        <taxon>Mycobacteriales</taxon>
        <taxon>Mycobacteriaceae</taxon>
        <taxon>Mycobacterium</taxon>
    </lineage>
</organism>
<evidence type="ECO:0000256" key="3">
    <source>
        <dbReference type="ARBA" id="ARBA00022449"/>
    </source>
</evidence>
<feature type="transmembrane region" description="Helical" evidence="10">
    <location>
        <begin position="816"/>
        <end position="838"/>
    </location>
</feature>
<evidence type="ECO:0000256" key="7">
    <source>
        <dbReference type="ARBA" id="ARBA00023065"/>
    </source>
</evidence>
<feature type="transmembrane region" description="Helical" evidence="10">
    <location>
        <begin position="365"/>
        <end position="384"/>
    </location>
</feature>
<dbReference type="Pfam" id="PF20501">
    <property type="entry name" value="MbhE"/>
    <property type="match status" value="1"/>
</dbReference>
<evidence type="ECO:0000256" key="8">
    <source>
        <dbReference type="ARBA" id="ARBA00023136"/>
    </source>
</evidence>
<feature type="transmembrane region" description="Helical" evidence="10">
    <location>
        <begin position="453"/>
        <end position="471"/>
    </location>
</feature>
<keyword evidence="17" id="KW-1185">Reference proteome</keyword>
<feature type="domain" description="MrpA C-terminal/MbhD" evidence="14">
    <location>
        <begin position="611"/>
        <end position="675"/>
    </location>
</feature>
<sequence>MLVILIAHAIAAAVAPALVYRWGRLAFYPLALVPAASLIWVALNWPSDDRPARVDIPWVPELSMNIALRFDTLAAIMSVLVLGIGALVLFYCAEYFHHRDGHTENRLPSFAAELVAFSGAMFGLVVSDNMLLLYTFWELTTVLSFLLVGHYAERATSRRAAVQALLVTTAGGLAMLVGIVILGHTAGTFLLSELVAAPPGGTAVAVGVVLVLVGALSKSAIVPFHFWLPGAMAAPTPVSAYLHAAAMVKAGVYLIARLTPGFADSPGWRPTVITLGVATMLLAGWRAVREYDLKLILAFGTVSQLGFITVMVGGGGRDLMLAGLAMLCAHALFKATLFMVVGVIDHSTGTRDIRRLAWLGHRMPALFVIAAGATASMAALPPFLGFVAKEADFEAIAHSESLGAWAPVVLTGVVAGSVFTTIYSLRFLWGAFARKGSRGPTSLVANLHRPPPTFLAAPAILAAAGLFFGVAPRYLDTALDGYAATMPTAGADDGHYKLALWHGVGLPLVLSALVLVIGIAAFFGRERLARHRLGNWRPLGNADRIYDAVIHGADVASVRLTAITQRGSIPVTQSVILSTLVLFPVAVLAFGARDHPQFRLWDSLVQPVVGVLILASAAAATVMRNRLSAVLLVGITGYGCGAIFAFHGAPDLALTQFLVETLTLVIFVLVLRTLPAEADEAGIKRYRLPRAALALAVGASVTALAVFAMAARTGTPIADLLPDAAYYRGHGANTVNVLLVDIRAWDTLGEISVLVAAATGVASLVFRHRRFGAAPRVADAGQPDIGALSATAYSPAVGDTTWLRGSELRDPRNRSLVLEVATRMIFPLIMVLSAYFFFTGHNTPGGGFAGGLTAGLALVLRYLAGGRYELGETLPLDAGKVLGAGLALSGGTAVASMLLGAPALSSAVIELHVPLLGDVKFVTALFFDFGVYLIVLGLVLDVLRSLGARIDEELATGRAPAKAGAS</sequence>
<evidence type="ECO:0000259" key="12">
    <source>
        <dbReference type="Pfam" id="PF00662"/>
    </source>
</evidence>
<evidence type="ECO:0000259" key="13">
    <source>
        <dbReference type="Pfam" id="PF04039"/>
    </source>
</evidence>
<dbReference type="RefSeq" id="WP_266000468.1">
    <property type="nucleotide sequence ID" value="NZ_JAPJDN010000043.1"/>
</dbReference>
<evidence type="ECO:0000313" key="17">
    <source>
        <dbReference type="Proteomes" id="UP001300745"/>
    </source>
</evidence>
<name>A0ABT3SMD5_9MYCO</name>
<evidence type="ECO:0000259" key="11">
    <source>
        <dbReference type="Pfam" id="PF00361"/>
    </source>
</evidence>
<feature type="transmembrane region" description="Helical" evidence="10">
    <location>
        <begin position="747"/>
        <end position="766"/>
    </location>
</feature>
<feature type="transmembrane region" description="Helical" evidence="10">
    <location>
        <begin position="404"/>
        <end position="432"/>
    </location>
</feature>
<dbReference type="Pfam" id="PF13244">
    <property type="entry name" value="MbhD"/>
    <property type="match status" value="1"/>
</dbReference>
<dbReference type="PANTHER" id="PTHR43373:SF1">
    <property type="entry name" value="NA(+)_H(+) ANTIPORTER SUBUNIT A"/>
    <property type="match status" value="1"/>
</dbReference>
<comment type="subcellular location">
    <subcellularLocation>
        <location evidence="1">Cell membrane</location>
        <topology evidence="1">Multi-pass membrane protein</topology>
    </subcellularLocation>
    <subcellularLocation>
        <location evidence="9">Membrane</location>
        <topology evidence="9">Multi-pass membrane protein</topology>
    </subcellularLocation>
</comment>
<evidence type="ECO:0000313" key="16">
    <source>
        <dbReference type="EMBL" id="MCX2940613.1"/>
    </source>
</evidence>
<keyword evidence="2" id="KW-0813">Transport</keyword>
<feature type="transmembrane region" description="Helical" evidence="10">
    <location>
        <begin position="164"/>
        <end position="183"/>
    </location>
</feature>
<proteinExistence type="predicted"/>
<feature type="transmembrane region" description="Helical" evidence="10">
    <location>
        <begin position="319"/>
        <end position="344"/>
    </location>
</feature>
<dbReference type="Pfam" id="PF00361">
    <property type="entry name" value="Proton_antipo_M"/>
    <property type="match status" value="1"/>
</dbReference>
<keyword evidence="6 10" id="KW-1133">Transmembrane helix</keyword>
<evidence type="ECO:0000256" key="1">
    <source>
        <dbReference type="ARBA" id="ARBA00004651"/>
    </source>
</evidence>
<feature type="domain" description="MrpA C-terminal/MbhE" evidence="15">
    <location>
        <begin position="689"/>
        <end position="769"/>
    </location>
</feature>
<feature type="transmembrane region" description="Helical" evidence="10">
    <location>
        <begin position="575"/>
        <end position="592"/>
    </location>
</feature>